<keyword evidence="4" id="KW-1185">Reference proteome</keyword>
<protein>
    <recommendedName>
        <fullName evidence="2">PTS EIIA type-4 domain-containing protein</fullName>
    </recommendedName>
</protein>
<comment type="caution">
    <text evidence="3">The sequence shown here is derived from an EMBL/GenBank/DDBJ whole genome shotgun (WGS) entry which is preliminary data.</text>
</comment>
<dbReference type="PROSITE" id="PS51096">
    <property type="entry name" value="PTS_EIIA_TYPE_4"/>
    <property type="match status" value="1"/>
</dbReference>
<feature type="domain" description="PTS EIIA type-4" evidence="2">
    <location>
        <begin position="1"/>
        <end position="69"/>
    </location>
</feature>
<proteinExistence type="predicted"/>
<reference evidence="3 4" key="1">
    <citation type="submission" date="2014-08" db="EMBL/GenBank/DDBJ databases">
        <title>Genome sequence of Tetragenococcus muriaticus.</title>
        <authorList>
            <person name="Chuea-nongthon C."/>
            <person name="Rodtong S."/>
            <person name="Yongsawatdigul J."/>
            <person name="Steele J.L."/>
            <person name="Liu X.-y."/>
            <person name="Speers J."/>
            <person name="Glasner J.D."/>
            <person name="Neeno-Eckwall E.C."/>
        </authorList>
    </citation>
    <scope>NUCLEOTIDE SEQUENCE [LARGE SCALE GENOMIC DNA]</scope>
    <source>
        <strain evidence="3 4">3MR10-3</strain>
    </source>
</reference>
<dbReference type="InterPro" id="IPR004701">
    <property type="entry name" value="PTS_EIIA_man-typ"/>
</dbReference>
<dbReference type="GO" id="GO:0016020">
    <property type="term" value="C:membrane"/>
    <property type="evidence" value="ECO:0007669"/>
    <property type="project" value="InterPro"/>
</dbReference>
<dbReference type="Gene3D" id="3.40.50.510">
    <property type="entry name" value="Phosphotransferase system, mannose-type IIA component"/>
    <property type="match status" value="1"/>
</dbReference>
<dbReference type="SUPFAM" id="SSF53062">
    <property type="entry name" value="PTS system fructose IIA component-like"/>
    <property type="match status" value="1"/>
</dbReference>
<dbReference type="InterPro" id="IPR051471">
    <property type="entry name" value="Bacterial_PTS_sugar_comp"/>
</dbReference>
<dbReference type="InterPro" id="IPR036662">
    <property type="entry name" value="PTS_EIIA_man-typ_sf"/>
</dbReference>
<name>A0A091C4T9_9ENTE</name>
<dbReference type="Proteomes" id="UP000029381">
    <property type="component" value="Unassembled WGS sequence"/>
</dbReference>
<keyword evidence="1" id="KW-0808">Transferase</keyword>
<dbReference type="AlphaFoldDB" id="A0A091C4T9"/>
<evidence type="ECO:0000259" key="2">
    <source>
        <dbReference type="PROSITE" id="PS51096"/>
    </source>
</evidence>
<gene>
    <name evidence="3" type="ORF">TMU3MR103_0278</name>
</gene>
<dbReference type="EMBL" id="JPVT01000030">
    <property type="protein sequence ID" value="KFN92841.1"/>
    <property type="molecule type" value="Genomic_DNA"/>
</dbReference>
<dbReference type="GO" id="GO:0016740">
    <property type="term" value="F:transferase activity"/>
    <property type="evidence" value="ECO:0007669"/>
    <property type="project" value="UniProtKB-KW"/>
</dbReference>
<evidence type="ECO:0000313" key="3">
    <source>
        <dbReference type="EMBL" id="KFN92841.1"/>
    </source>
</evidence>
<evidence type="ECO:0000256" key="1">
    <source>
        <dbReference type="ARBA" id="ARBA00022679"/>
    </source>
</evidence>
<dbReference type="PATRIC" id="fig|1302648.3.peg.263"/>
<sequence length="85" mass="9286">MDSKEGVIIFTDIPGGTPFNQSILLSQEDAQIKVVTGTNLPAIMDGLFNRELEADDFVNKVLRSGKEGLATYAEKRSNTIKEEGI</sequence>
<evidence type="ECO:0000313" key="4">
    <source>
        <dbReference type="Proteomes" id="UP000029381"/>
    </source>
</evidence>
<organism evidence="3 4">
    <name type="scientific">Tetragenococcus muriaticus 3MR10-3</name>
    <dbReference type="NCBI Taxonomy" id="1302648"/>
    <lineage>
        <taxon>Bacteria</taxon>
        <taxon>Bacillati</taxon>
        <taxon>Bacillota</taxon>
        <taxon>Bacilli</taxon>
        <taxon>Lactobacillales</taxon>
        <taxon>Enterococcaceae</taxon>
        <taxon>Tetragenococcus</taxon>
    </lineage>
</organism>
<accession>A0A091C4T9</accession>
<dbReference type="Pfam" id="PF03610">
    <property type="entry name" value="EIIA-man"/>
    <property type="match status" value="1"/>
</dbReference>
<dbReference type="GO" id="GO:0009401">
    <property type="term" value="P:phosphoenolpyruvate-dependent sugar phosphotransferase system"/>
    <property type="evidence" value="ECO:0007669"/>
    <property type="project" value="InterPro"/>
</dbReference>
<dbReference type="PANTHER" id="PTHR33799:SF1">
    <property type="entry name" value="PTS SYSTEM MANNOSE-SPECIFIC EIIAB COMPONENT-RELATED"/>
    <property type="match status" value="1"/>
</dbReference>
<dbReference type="PANTHER" id="PTHR33799">
    <property type="entry name" value="PTS PERMEASE-RELATED-RELATED"/>
    <property type="match status" value="1"/>
</dbReference>